<dbReference type="GO" id="GO:0005886">
    <property type="term" value="C:plasma membrane"/>
    <property type="evidence" value="ECO:0007669"/>
    <property type="project" value="TreeGrafter"/>
</dbReference>
<feature type="transmembrane region" description="Helical" evidence="2">
    <location>
        <begin position="284"/>
        <end position="309"/>
    </location>
</feature>
<feature type="transmembrane region" description="Helical" evidence="2">
    <location>
        <begin position="465"/>
        <end position="486"/>
    </location>
</feature>
<feature type="transmembrane region" description="Helical" evidence="2">
    <location>
        <begin position="224"/>
        <end position="247"/>
    </location>
</feature>
<reference evidence="4 5" key="1">
    <citation type="journal article" date="2017" name="Antonie Van Leeuwenhoek">
        <title>Rhizobium rhizosphaerae sp. nov., a novel species isolated from rice rhizosphere.</title>
        <authorList>
            <person name="Zhao J.J."/>
            <person name="Zhang J."/>
            <person name="Zhang R.J."/>
            <person name="Zhang C.W."/>
            <person name="Yin H.Q."/>
            <person name="Zhang X.X."/>
        </authorList>
    </citation>
    <scope>NUCLEOTIDE SEQUENCE [LARGE SCALE GENOMIC DNA]</scope>
    <source>
        <strain evidence="4 5">S18K6</strain>
    </source>
</reference>
<dbReference type="InterPro" id="IPR027417">
    <property type="entry name" value="P-loop_NTPase"/>
</dbReference>
<dbReference type="Pfam" id="PF07664">
    <property type="entry name" value="FeoB_C"/>
    <property type="match status" value="1"/>
</dbReference>
<dbReference type="InterPro" id="IPR011640">
    <property type="entry name" value="Fe2_transport_prot_B_C"/>
</dbReference>
<accession>A0AAV3UV24</accession>
<keyword evidence="2" id="KW-1133">Transmembrane helix</keyword>
<feature type="domain" description="FeoB-type G" evidence="3">
    <location>
        <begin position="14"/>
        <end position="180"/>
    </location>
</feature>
<proteinExistence type="predicted"/>
<keyword evidence="2" id="KW-0472">Membrane</keyword>
<dbReference type="GO" id="GO:0005525">
    <property type="term" value="F:GTP binding"/>
    <property type="evidence" value="ECO:0007669"/>
    <property type="project" value="InterPro"/>
</dbReference>
<dbReference type="Proteomes" id="UP000006320">
    <property type="component" value="Unassembled WGS sequence"/>
</dbReference>
<dbReference type="EMBL" id="BAEM01000013">
    <property type="protein sequence ID" value="GAC08906.1"/>
    <property type="molecule type" value="Genomic_DNA"/>
</dbReference>
<evidence type="ECO:0000313" key="5">
    <source>
        <dbReference type="Proteomes" id="UP000006320"/>
    </source>
</evidence>
<feature type="transmembrane region" description="Helical" evidence="2">
    <location>
        <begin position="595"/>
        <end position="614"/>
    </location>
</feature>
<feature type="transmembrane region" description="Helical" evidence="2">
    <location>
        <begin position="336"/>
        <end position="357"/>
    </location>
</feature>
<dbReference type="Gene3D" id="3.40.50.300">
    <property type="entry name" value="P-loop containing nucleotide triphosphate hydrolases"/>
    <property type="match status" value="1"/>
</dbReference>
<evidence type="ECO:0000259" key="3">
    <source>
        <dbReference type="PROSITE" id="PS51711"/>
    </source>
</evidence>
<dbReference type="PRINTS" id="PR00326">
    <property type="entry name" value="GTP1OBG"/>
</dbReference>
<dbReference type="PROSITE" id="PS51711">
    <property type="entry name" value="G_FEOB"/>
    <property type="match status" value="1"/>
</dbReference>
<dbReference type="GO" id="GO:0015093">
    <property type="term" value="F:ferrous iron transmembrane transporter activity"/>
    <property type="evidence" value="ECO:0007669"/>
    <property type="project" value="InterPro"/>
</dbReference>
<dbReference type="SUPFAM" id="SSF52540">
    <property type="entry name" value="P-loop containing nucleoside triphosphate hydrolases"/>
    <property type="match status" value="1"/>
</dbReference>
<feature type="transmembrane region" description="Helical" evidence="2">
    <location>
        <begin position="561"/>
        <end position="583"/>
    </location>
</feature>
<keyword evidence="2" id="KW-0812">Transmembrane</keyword>
<organism evidence="4 5">
    <name type="scientific">Paraglaciecola chathamensis S18K6</name>
    <dbReference type="NCBI Taxonomy" id="1127672"/>
    <lineage>
        <taxon>Bacteria</taxon>
        <taxon>Pseudomonadati</taxon>
        <taxon>Pseudomonadota</taxon>
        <taxon>Gammaproteobacteria</taxon>
        <taxon>Alteromonadales</taxon>
        <taxon>Alteromonadaceae</taxon>
        <taxon>Paraglaciecola</taxon>
    </lineage>
</organism>
<comment type="caution">
    <text evidence="4">The sequence shown here is derived from an EMBL/GenBank/DDBJ whole genome shotgun (WGS) entry which is preliminary data.</text>
</comment>
<dbReference type="InterPro" id="IPR050860">
    <property type="entry name" value="FeoB_GTPase"/>
</dbReference>
<evidence type="ECO:0000256" key="1">
    <source>
        <dbReference type="ARBA" id="ARBA00031200"/>
    </source>
</evidence>
<dbReference type="InterPro" id="IPR011642">
    <property type="entry name" value="Gate_dom"/>
</dbReference>
<gene>
    <name evidence="4" type="primary">feoB</name>
    <name evidence="4" type="ORF">GCHA_0944</name>
</gene>
<feature type="transmembrane region" description="Helical" evidence="2">
    <location>
        <begin position="259"/>
        <end position="277"/>
    </location>
</feature>
<evidence type="ECO:0000256" key="2">
    <source>
        <dbReference type="SAM" id="Phobius"/>
    </source>
</evidence>
<dbReference type="AlphaFoldDB" id="A0AAV3UV24"/>
<dbReference type="Pfam" id="PF07670">
    <property type="entry name" value="Gate"/>
    <property type="match status" value="2"/>
</dbReference>
<dbReference type="PANTHER" id="PTHR43185:SF1">
    <property type="entry name" value="FE(2+) TRANSPORTER FEOB"/>
    <property type="match status" value="1"/>
</dbReference>
<dbReference type="Pfam" id="PF02421">
    <property type="entry name" value="FeoB_N"/>
    <property type="match status" value="1"/>
</dbReference>
<dbReference type="InterPro" id="IPR006073">
    <property type="entry name" value="GTP-bd"/>
</dbReference>
<dbReference type="PANTHER" id="PTHR43185">
    <property type="entry name" value="FERROUS IRON TRANSPORT PROTEIN B"/>
    <property type="match status" value="1"/>
</dbReference>
<sequence length="618" mass="67611">MSAFLVFEQSSSVMKNIILVGKPNSGKSLLFNQLTGMRQKVANFPGVTVELKSGKFGEHTLIDFPGAYSLSTLSRDEEIAVEKIHEAMHDDNTGVIVCNLDATRLERSLVFGLQVRDLAKQHDKALVFALNMIDEVGRFSHQVDCDKLSEDLGAAVFPLSAKTLVGIHEFKLALNEVASQPEKYIPRQRVPDDDSVFNVSRRIAKQYGIHADIVLKQQNTIDSFLLNSVLGGVAFFSIMFVLFQSIFTWATPLMDGVESIIGWLAVAVTSVIGQGVINDFLQDAIFGGLGSFLVFVPQIMVLTLIIGLLEDSGYLARAALICHKPLSYFGLSGRSFIPYLSGHACAIPAIMAARTIESPRKRLITMMTIPLMSCSARLPVYALLIAVLIPNTTYLGGLLSLQGTAFFVLYFLGIVTALIVSVLLNKFTENDSDKAEMPFILELPNYRLPHWKPLILRVLTSAKQFIRRAGPVIFMVSVVIWFLGYFPSSEHDLQGSYLSMLGQWIEPVFEPLGLDWRYGVAILVSFLAREVFVGALGTLFGIEGADENIAGLAENIQADGLTLGAGLGLLIFYVIALQCVATVATLKGETGSKKIAWGLFAGYGLLAYTSAFIVSHIF</sequence>
<feature type="transmembrane region" description="Helical" evidence="2">
    <location>
        <begin position="518"/>
        <end position="540"/>
    </location>
</feature>
<feature type="transmembrane region" description="Helical" evidence="2">
    <location>
        <begin position="378"/>
        <end position="399"/>
    </location>
</feature>
<protein>
    <recommendedName>
        <fullName evidence="1">Ferrous iron transport protein B</fullName>
    </recommendedName>
</protein>
<feature type="transmembrane region" description="Helical" evidence="2">
    <location>
        <begin position="405"/>
        <end position="424"/>
    </location>
</feature>
<name>A0AAV3UV24_9ALTE</name>
<dbReference type="InterPro" id="IPR030389">
    <property type="entry name" value="G_FEOB_dom"/>
</dbReference>
<evidence type="ECO:0000313" key="4">
    <source>
        <dbReference type="EMBL" id="GAC08906.1"/>
    </source>
</evidence>